<gene>
    <name evidence="2" type="ORF">CGL51_14260</name>
    <name evidence="3" type="ORF">CGL52_14405</name>
</gene>
<evidence type="ECO:0000313" key="3">
    <source>
        <dbReference type="EMBL" id="RFA94487.1"/>
    </source>
</evidence>
<evidence type="ECO:0000256" key="1">
    <source>
        <dbReference type="SAM" id="MobiDB-lite"/>
    </source>
</evidence>
<dbReference type="Proteomes" id="UP000256877">
    <property type="component" value="Unassembled WGS sequence"/>
</dbReference>
<evidence type="ECO:0000313" key="2">
    <source>
        <dbReference type="EMBL" id="RFA92385.1"/>
    </source>
</evidence>
<name>A0A371QW35_9CREN</name>
<dbReference type="EMBL" id="NMUE01000086">
    <property type="protein sequence ID" value="RFA92385.1"/>
    <property type="molecule type" value="Genomic_DNA"/>
</dbReference>
<feature type="region of interest" description="Disordered" evidence="1">
    <location>
        <begin position="102"/>
        <end position="130"/>
    </location>
</feature>
<dbReference type="RefSeq" id="WP_116422187.1">
    <property type="nucleotide sequence ID" value="NZ_NMUE01000086.1"/>
</dbReference>
<accession>A0A371QW35</accession>
<evidence type="ECO:0000313" key="4">
    <source>
        <dbReference type="Proteomes" id="UP000256877"/>
    </source>
</evidence>
<evidence type="ECO:0000313" key="5">
    <source>
        <dbReference type="Proteomes" id="UP000257123"/>
    </source>
</evidence>
<dbReference type="AlphaFoldDB" id="A0A371QW35"/>
<dbReference type="EMBL" id="NMUF01000086">
    <property type="protein sequence ID" value="RFA94487.1"/>
    <property type="molecule type" value="Genomic_DNA"/>
</dbReference>
<reference evidence="4 5" key="1">
    <citation type="submission" date="2017-07" db="EMBL/GenBank/DDBJ databases">
        <title>Draft genome sequence of aerobic hyperthermophilic archaea, Pyrobaculum aerophilum YKB31 and YKB32.</title>
        <authorList>
            <person name="Mochizuki T."/>
            <person name="Berliner A.J."/>
            <person name="Yoshida-Takashima Y."/>
            <person name="Takaki Y."/>
            <person name="Nunoura T."/>
            <person name="Takai K."/>
        </authorList>
    </citation>
    <scope>NUCLEOTIDE SEQUENCE [LARGE SCALE GENOMIC DNA]</scope>
    <source>
        <strain evidence="2 5">YKB31</strain>
        <strain evidence="3 4">YKB32</strain>
    </source>
</reference>
<protein>
    <submittedName>
        <fullName evidence="3">Uncharacterized protein</fullName>
    </submittedName>
</protein>
<dbReference type="OrthoDB" id="27676at2157"/>
<sequence length="130" mass="15090">MAQAVIEIAGEKGKIVVYEDQEIGHVFAVIPYRGRVSPAILKEIKERTLDPWRYVDELGFLLDLTAWRQEAGLTLEDIKNKLEGKYKEIIDDIYQYLESASAKAGEEKKAKKKKRKRKKAKRGKKRRRQS</sequence>
<dbReference type="Proteomes" id="UP000257123">
    <property type="component" value="Unassembled WGS sequence"/>
</dbReference>
<comment type="caution">
    <text evidence="3">The sequence shown here is derived from an EMBL/GenBank/DDBJ whole genome shotgun (WGS) entry which is preliminary data.</text>
</comment>
<proteinExistence type="predicted"/>
<organism evidence="3 4">
    <name type="scientific">Pyrobaculum aerophilum</name>
    <dbReference type="NCBI Taxonomy" id="13773"/>
    <lineage>
        <taxon>Archaea</taxon>
        <taxon>Thermoproteota</taxon>
        <taxon>Thermoprotei</taxon>
        <taxon>Thermoproteales</taxon>
        <taxon>Thermoproteaceae</taxon>
        <taxon>Pyrobaculum</taxon>
    </lineage>
</organism>
<feature type="compositionally biased region" description="Basic residues" evidence="1">
    <location>
        <begin position="110"/>
        <end position="130"/>
    </location>
</feature>